<reference evidence="2 3" key="1">
    <citation type="submission" date="2019-03" db="EMBL/GenBank/DDBJ databases">
        <title>Single cell metagenomics reveals metabolic interactions within the superorganism composed of flagellate Streblomastix strix and complex community of Bacteroidetes bacteria on its surface.</title>
        <authorList>
            <person name="Treitli S.C."/>
            <person name="Kolisko M."/>
            <person name="Husnik F."/>
            <person name="Keeling P."/>
            <person name="Hampl V."/>
        </authorList>
    </citation>
    <scope>NUCLEOTIDE SEQUENCE [LARGE SCALE GENOMIC DNA]</scope>
    <source>
        <strain evidence="2">ST1C</strain>
    </source>
</reference>
<evidence type="ECO:0000313" key="2">
    <source>
        <dbReference type="EMBL" id="KAA6363854.1"/>
    </source>
</evidence>
<gene>
    <name evidence="2" type="ORF">EZS28_040619</name>
</gene>
<dbReference type="InterPro" id="IPR011050">
    <property type="entry name" value="Pectin_lyase_fold/virulence"/>
</dbReference>
<evidence type="ECO:0000313" key="3">
    <source>
        <dbReference type="Proteomes" id="UP000324800"/>
    </source>
</evidence>
<organism evidence="2 3">
    <name type="scientific">Streblomastix strix</name>
    <dbReference type="NCBI Taxonomy" id="222440"/>
    <lineage>
        <taxon>Eukaryota</taxon>
        <taxon>Metamonada</taxon>
        <taxon>Preaxostyla</taxon>
        <taxon>Oxymonadida</taxon>
        <taxon>Streblomastigidae</taxon>
        <taxon>Streblomastix</taxon>
    </lineage>
</organism>
<sequence>SDQHIIASNTEPSSVYVLSVYGPTSQLAHNVEYVTTRTIAKLILQVEKFGFFRFEDFRKAQLKYIFRLITMLLHILLVVCCTLSSNFYKNNFDSKKDITSSQINATSTQNSVSSSQLDNSFGQSQSNKSNSDITFYIKNEVIENPSCSQSSPCKTINHILSFSPPSGFNKGVDNVIINLQSNTYDQDSIKLNSGTILSNILTVQSNGYTPSSSSSTKQSIITSSNSQSLFSIANNGHLKLYGLHFDNLLSDSTNPLIYLISQSSDLVNPQVIIRDCAFEQSAPITYQVTHPLIRIQGGKLTIENTLIRNYEFKNGGKVIQLDSQTEKQYLIDVINTEFRNIAQDVGSVQGGAVISGNIDSINPLRIRDKTLFNNITSTGQGGCIYLSGWEGTIELSKVTFIQCKGMNGGSIYLYLEGGSSITIEECEFKGCESIGNNKDYGGAIFM</sequence>
<evidence type="ECO:0008006" key="4">
    <source>
        <dbReference type="Google" id="ProtNLM"/>
    </source>
</evidence>
<comment type="caution">
    <text evidence="2">The sequence shown here is derived from an EMBL/GenBank/DDBJ whole genome shotgun (WGS) entry which is preliminary data.</text>
</comment>
<accession>A0A5J4U092</accession>
<feature type="non-terminal residue" evidence="2">
    <location>
        <position position="446"/>
    </location>
</feature>
<keyword evidence="1" id="KW-0812">Transmembrane</keyword>
<evidence type="ECO:0000256" key="1">
    <source>
        <dbReference type="SAM" id="Phobius"/>
    </source>
</evidence>
<feature type="transmembrane region" description="Helical" evidence="1">
    <location>
        <begin position="64"/>
        <end position="88"/>
    </location>
</feature>
<dbReference type="SUPFAM" id="SSF51126">
    <property type="entry name" value="Pectin lyase-like"/>
    <property type="match status" value="1"/>
</dbReference>
<dbReference type="AlphaFoldDB" id="A0A5J4U092"/>
<proteinExistence type="predicted"/>
<keyword evidence="1" id="KW-1133">Transmembrane helix</keyword>
<protein>
    <recommendedName>
        <fullName evidence="4">Right handed beta helix domain-containing protein</fullName>
    </recommendedName>
</protein>
<name>A0A5J4U092_9EUKA</name>
<dbReference type="Proteomes" id="UP000324800">
    <property type="component" value="Unassembled WGS sequence"/>
</dbReference>
<dbReference type="EMBL" id="SNRW01022394">
    <property type="protein sequence ID" value="KAA6363854.1"/>
    <property type="molecule type" value="Genomic_DNA"/>
</dbReference>
<feature type="non-terminal residue" evidence="2">
    <location>
        <position position="1"/>
    </location>
</feature>
<keyword evidence="1" id="KW-0472">Membrane</keyword>